<keyword evidence="2" id="KW-1185">Reference proteome</keyword>
<sequence length="247" mass="29499">MSEKKIYVLLVDCGEPSEVKAVIAENEDEAIKKIIDKEDYFEVEDMTLREIIRSLDQQNKTEKMFSLLVNGKREEFELNMSKDLYIKDLYNIKGYDYNSNRTYYLCVDEFFNGFDSIQIISLPESIGNSVQEVKRRLATNMAYEDDFRSYVNHLQGDGTLTNSRFLLDEDEYWKAKDQNEINETIKNKIFKYFGHNRDYAVSFYKYFLNGEVKEKPFSDKMYEYIAIREYMDYGWGKYYITKIKESQ</sequence>
<reference evidence="1 2" key="1">
    <citation type="submission" date="2016-10" db="EMBL/GenBank/DDBJ databases">
        <authorList>
            <person name="de Groot N.N."/>
        </authorList>
    </citation>
    <scope>NUCLEOTIDE SEQUENCE [LARGE SCALE GENOMIC DNA]</scope>
    <source>
        <strain evidence="1 2">CGMCC 1.3442</strain>
    </source>
</reference>
<name>A0A1G9XRN9_9BACI</name>
<accession>A0A1G9XRN9</accession>
<dbReference type="RefSeq" id="WP_093855580.1">
    <property type="nucleotide sequence ID" value="NZ_BJVZ01000001.1"/>
</dbReference>
<dbReference type="STRING" id="237069.SAMN05216498_1070"/>
<dbReference type="Proteomes" id="UP000199334">
    <property type="component" value="Unassembled WGS sequence"/>
</dbReference>
<protein>
    <submittedName>
        <fullName evidence="1">Uncharacterized protein</fullName>
    </submittedName>
</protein>
<dbReference type="EMBL" id="FNIG01000002">
    <property type="protein sequence ID" value="SDM99086.1"/>
    <property type="molecule type" value="Genomic_DNA"/>
</dbReference>
<organism evidence="1 2">
    <name type="scientific">Tenuibacillus multivorans</name>
    <dbReference type="NCBI Taxonomy" id="237069"/>
    <lineage>
        <taxon>Bacteria</taxon>
        <taxon>Bacillati</taxon>
        <taxon>Bacillota</taxon>
        <taxon>Bacilli</taxon>
        <taxon>Bacillales</taxon>
        <taxon>Bacillaceae</taxon>
        <taxon>Tenuibacillus</taxon>
    </lineage>
</organism>
<gene>
    <name evidence="1" type="ORF">SAMN05216498_1070</name>
</gene>
<proteinExistence type="predicted"/>
<dbReference type="AlphaFoldDB" id="A0A1G9XRN9"/>
<evidence type="ECO:0000313" key="2">
    <source>
        <dbReference type="Proteomes" id="UP000199334"/>
    </source>
</evidence>
<evidence type="ECO:0000313" key="1">
    <source>
        <dbReference type="EMBL" id="SDM99086.1"/>
    </source>
</evidence>